<feature type="domain" description="DUF4214" evidence="2">
    <location>
        <begin position="102"/>
        <end position="150"/>
    </location>
</feature>
<dbReference type="EMBL" id="SJTH01000062">
    <property type="protein sequence ID" value="TCJ01453.1"/>
    <property type="molecule type" value="Genomic_DNA"/>
</dbReference>
<dbReference type="InterPro" id="IPR001173">
    <property type="entry name" value="Glyco_trans_2-like"/>
</dbReference>
<sequence>MYIFSGVVELRIIQRLYDIYQKDGTDFVTCLYKELLLREANSIEIEHYHNLFMSGHSKISIINSVLQSNECIQHYNHPPAILARQKQTIAGILRTFFRSNETLFVQSLYRELLYREPDQAGLYGFVGTLKKQGNRITVLGNILTSEECISLLSSPHPPWKVDFENIVSCIIPSFNQVDLVKQCANTLKAMTTKTSYEIIVVDDGSAIQIQQQLLEWGSQENIKVILKNQNEGFSCTVNQGIRHARGKHIVLVNNDIIFHQPEWLEKMLNTMQSSPEIGVVGARLLYPNQTIQHGGMNADLYHRYVGLPADYAPALAIDDVHAVTGALLLIKQDVIADLGLFSEDFFTGFEDVEYCFRARLRGLRVVYCGSAAAIHLEGQTRGGHQKINFYKQKDFEARKQFDLKWRGYYHILKS</sequence>
<dbReference type="Pfam" id="PF13946">
    <property type="entry name" value="DUF4214"/>
    <property type="match status" value="2"/>
</dbReference>
<dbReference type="Gene3D" id="3.90.550.10">
    <property type="entry name" value="Spore Coat Polysaccharide Biosynthesis Protein SpsA, Chain A"/>
    <property type="match status" value="1"/>
</dbReference>
<dbReference type="InterPro" id="IPR029044">
    <property type="entry name" value="Nucleotide-diphossugar_trans"/>
</dbReference>
<keyword evidence="4" id="KW-1185">Reference proteome</keyword>
<feature type="domain" description="Glycosyltransferase 2-like" evidence="1">
    <location>
        <begin position="168"/>
        <end position="288"/>
    </location>
</feature>
<evidence type="ECO:0000259" key="1">
    <source>
        <dbReference type="Pfam" id="PF00535"/>
    </source>
</evidence>
<keyword evidence="3" id="KW-0808">Transferase</keyword>
<dbReference type="Proteomes" id="UP000293846">
    <property type="component" value="Unassembled WGS sequence"/>
</dbReference>
<dbReference type="AlphaFoldDB" id="A0A4R1ANN6"/>
<proteinExistence type="predicted"/>
<gene>
    <name evidence="3" type="ORF">E0Y62_23980</name>
</gene>
<name>A0A4R1ANN6_9BACI</name>
<dbReference type="STRING" id="1742358.GCA_001439605_02970"/>
<dbReference type="SUPFAM" id="SSF53448">
    <property type="entry name" value="Nucleotide-diphospho-sugar transferases"/>
    <property type="match status" value="1"/>
</dbReference>
<evidence type="ECO:0000313" key="4">
    <source>
        <dbReference type="Proteomes" id="UP000293846"/>
    </source>
</evidence>
<reference evidence="3 4" key="1">
    <citation type="submission" date="2019-03" db="EMBL/GenBank/DDBJ databases">
        <authorList>
            <person name="Jensen L."/>
            <person name="Storgaard J."/>
            <person name="Sulaj E."/>
            <person name="Schramm A."/>
            <person name="Marshall I.P.G."/>
        </authorList>
    </citation>
    <scope>NUCLEOTIDE SEQUENCE [LARGE SCALE GENOMIC DNA]</scope>
    <source>
        <strain evidence="3 4">2017H2G3</strain>
    </source>
</reference>
<dbReference type="PANTHER" id="PTHR43179:SF7">
    <property type="entry name" value="RHAMNOSYLTRANSFERASE WBBL"/>
    <property type="match status" value="1"/>
</dbReference>
<dbReference type="GO" id="GO:0016740">
    <property type="term" value="F:transferase activity"/>
    <property type="evidence" value="ECO:0007669"/>
    <property type="project" value="UniProtKB-KW"/>
</dbReference>
<dbReference type="CDD" id="cd04186">
    <property type="entry name" value="GT_2_like_c"/>
    <property type="match status" value="1"/>
</dbReference>
<dbReference type="PANTHER" id="PTHR43179">
    <property type="entry name" value="RHAMNOSYLTRANSFERASE WBBL"/>
    <property type="match status" value="1"/>
</dbReference>
<evidence type="ECO:0000313" key="3">
    <source>
        <dbReference type="EMBL" id="TCJ01453.1"/>
    </source>
</evidence>
<organism evidence="3 4">
    <name type="scientific">Cytobacillus praedii</name>
    <dbReference type="NCBI Taxonomy" id="1742358"/>
    <lineage>
        <taxon>Bacteria</taxon>
        <taxon>Bacillati</taxon>
        <taxon>Bacillota</taxon>
        <taxon>Bacilli</taxon>
        <taxon>Bacillales</taxon>
        <taxon>Bacillaceae</taxon>
        <taxon>Cytobacillus</taxon>
    </lineage>
</organism>
<accession>A0A4R1ANN6</accession>
<dbReference type="InterPro" id="IPR025282">
    <property type="entry name" value="DUF4214"/>
</dbReference>
<dbReference type="Pfam" id="PF00535">
    <property type="entry name" value="Glycos_transf_2"/>
    <property type="match status" value="1"/>
</dbReference>
<evidence type="ECO:0000259" key="2">
    <source>
        <dbReference type="Pfam" id="PF13946"/>
    </source>
</evidence>
<comment type="caution">
    <text evidence="3">The sequence shown here is derived from an EMBL/GenBank/DDBJ whole genome shotgun (WGS) entry which is preliminary data.</text>
</comment>
<feature type="domain" description="DUF4214" evidence="2">
    <location>
        <begin position="24"/>
        <end position="74"/>
    </location>
</feature>
<protein>
    <submittedName>
        <fullName evidence="3">Glycosyltransferase</fullName>
    </submittedName>
</protein>
<dbReference type="OrthoDB" id="396512at2"/>